<dbReference type="GO" id="GO:0035725">
    <property type="term" value="P:sodium ion transmembrane transport"/>
    <property type="evidence" value="ECO:0007669"/>
    <property type="project" value="TreeGrafter"/>
</dbReference>
<evidence type="ECO:0000256" key="4">
    <source>
        <dbReference type="ARBA" id="ARBA00022847"/>
    </source>
</evidence>
<dbReference type="GO" id="GO:0005886">
    <property type="term" value="C:plasma membrane"/>
    <property type="evidence" value="ECO:0007669"/>
    <property type="project" value="TreeGrafter"/>
</dbReference>
<dbReference type="SUPFAM" id="SSF161070">
    <property type="entry name" value="SNF-like"/>
    <property type="match status" value="1"/>
</dbReference>
<keyword evidence="7" id="KW-0915">Sodium</keyword>
<dbReference type="PANTHER" id="PTHR11616">
    <property type="entry name" value="SODIUM/CHLORIDE DEPENDENT TRANSPORTER"/>
    <property type="match status" value="1"/>
</dbReference>
<dbReference type="PANTHER" id="PTHR11616:SF240">
    <property type="entry name" value="BLOATED TUBULES, ISOFORM B-RELATED"/>
    <property type="match status" value="1"/>
</dbReference>
<dbReference type="GO" id="GO:0046872">
    <property type="term" value="F:metal ion binding"/>
    <property type="evidence" value="ECO:0007669"/>
    <property type="project" value="UniProtKB-KW"/>
</dbReference>
<keyword evidence="4" id="KW-0769">Symport</keyword>
<dbReference type="Proteomes" id="UP000004810">
    <property type="component" value="Unassembled WGS sequence"/>
</dbReference>
<keyword evidence="6 8" id="KW-0472">Membrane</keyword>
<keyword evidence="3 8" id="KW-0812">Transmembrane</keyword>
<keyword evidence="5 8" id="KW-1133">Transmembrane helix</keyword>
<name>J9DZI9_WUCBA</name>
<evidence type="ECO:0000256" key="7">
    <source>
        <dbReference type="PIRSR" id="PIRSR600175-1"/>
    </source>
</evidence>
<dbReference type="EMBL" id="ADBV01010678">
    <property type="protein sequence ID" value="EJW75356.1"/>
    <property type="molecule type" value="Genomic_DNA"/>
</dbReference>
<comment type="subcellular location">
    <subcellularLocation>
        <location evidence="1">Membrane</location>
        <topology evidence="1">Multi-pass membrane protein</topology>
    </subcellularLocation>
</comment>
<feature type="non-terminal residue" evidence="9">
    <location>
        <position position="1"/>
    </location>
</feature>
<dbReference type="GO" id="GO:0015293">
    <property type="term" value="F:symporter activity"/>
    <property type="evidence" value="ECO:0007669"/>
    <property type="project" value="UniProtKB-KW"/>
</dbReference>
<evidence type="ECO:0000313" key="9">
    <source>
        <dbReference type="EMBL" id="EJW75356.1"/>
    </source>
</evidence>
<protein>
    <submittedName>
        <fullName evidence="9">Uncharacterized protein</fullName>
    </submittedName>
</protein>
<dbReference type="GO" id="GO:0006865">
    <property type="term" value="P:amino acid transport"/>
    <property type="evidence" value="ECO:0007669"/>
    <property type="project" value="TreeGrafter"/>
</dbReference>
<dbReference type="PROSITE" id="PS50267">
    <property type="entry name" value="NA_NEUROTRAN_SYMP_3"/>
    <property type="match status" value="1"/>
</dbReference>
<dbReference type="Pfam" id="PF00209">
    <property type="entry name" value="SNF"/>
    <property type="match status" value="1"/>
</dbReference>
<dbReference type="InterPro" id="IPR000175">
    <property type="entry name" value="Na/ntran_symport"/>
</dbReference>
<evidence type="ECO:0000313" key="10">
    <source>
        <dbReference type="Proteomes" id="UP000004810"/>
    </source>
</evidence>
<dbReference type="PRINTS" id="PR00176">
    <property type="entry name" value="NANEUSMPORT"/>
</dbReference>
<feature type="binding site" evidence="7">
    <location>
        <position position="91"/>
    </location>
    <ligand>
        <name>Na(+)</name>
        <dbReference type="ChEBI" id="CHEBI:29101"/>
        <label>1</label>
    </ligand>
</feature>
<evidence type="ECO:0000256" key="5">
    <source>
        <dbReference type="ARBA" id="ARBA00022989"/>
    </source>
</evidence>
<feature type="transmembrane region" description="Helical" evidence="8">
    <location>
        <begin position="72"/>
        <end position="93"/>
    </location>
</feature>
<evidence type="ECO:0000256" key="3">
    <source>
        <dbReference type="ARBA" id="ARBA00022692"/>
    </source>
</evidence>
<feature type="binding site" evidence="7">
    <location>
        <position position="87"/>
    </location>
    <ligand>
        <name>Na(+)</name>
        <dbReference type="ChEBI" id="CHEBI:29101"/>
        <label>1</label>
    </ligand>
</feature>
<dbReference type="InterPro" id="IPR037272">
    <property type="entry name" value="SNS_sf"/>
</dbReference>
<dbReference type="AlphaFoldDB" id="J9DZI9"/>
<evidence type="ECO:0000256" key="2">
    <source>
        <dbReference type="ARBA" id="ARBA00022448"/>
    </source>
</evidence>
<comment type="caution">
    <text evidence="9">The sequence shown here is derived from an EMBL/GenBank/DDBJ whole genome shotgun (WGS) entry which is preliminary data.</text>
</comment>
<sequence>INKIISIRIVARNEEKQKLVTWKKTKGKGHSERIENITKNTYEPIEVEQFAGIFNYDIQRIRQQFNQTTFRFINCTDHIFVILSLLVTVDNMLRFPVICSESGGILFFIPYVLCLIFITMPIMYLENAIGQYSSLPSVQLFCHICPAFEGRYFSVLFRIPEVNIFSITLIEDKKI</sequence>
<organism evidence="9 10">
    <name type="scientific">Wuchereria bancrofti</name>
    <dbReference type="NCBI Taxonomy" id="6293"/>
    <lineage>
        <taxon>Eukaryota</taxon>
        <taxon>Metazoa</taxon>
        <taxon>Ecdysozoa</taxon>
        <taxon>Nematoda</taxon>
        <taxon>Chromadorea</taxon>
        <taxon>Rhabditida</taxon>
        <taxon>Spirurina</taxon>
        <taxon>Spiruromorpha</taxon>
        <taxon>Filarioidea</taxon>
        <taxon>Onchocercidae</taxon>
        <taxon>Wuchereria</taxon>
    </lineage>
</organism>
<feature type="transmembrane region" description="Helical" evidence="8">
    <location>
        <begin position="105"/>
        <end position="125"/>
    </location>
</feature>
<evidence type="ECO:0000256" key="1">
    <source>
        <dbReference type="ARBA" id="ARBA00004141"/>
    </source>
</evidence>
<keyword evidence="7" id="KW-0479">Metal-binding</keyword>
<proteinExistence type="predicted"/>
<evidence type="ECO:0000256" key="6">
    <source>
        <dbReference type="ARBA" id="ARBA00023136"/>
    </source>
</evidence>
<gene>
    <name evidence="9" type="ORF">WUBG_13737</name>
</gene>
<accession>J9DZI9</accession>
<evidence type="ECO:0000256" key="8">
    <source>
        <dbReference type="SAM" id="Phobius"/>
    </source>
</evidence>
<keyword evidence="2" id="KW-0813">Transport</keyword>
<reference evidence="10" key="1">
    <citation type="submission" date="2012-08" db="EMBL/GenBank/DDBJ databases">
        <title>The Genome Sequence of Wuchereria bancrofti.</title>
        <authorList>
            <person name="Nutman T.B."/>
            <person name="Fink D.L."/>
            <person name="Russ C."/>
            <person name="Young S."/>
            <person name="Zeng Q."/>
            <person name="Koehrsen M."/>
            <person name="Alvarado L."/>
            <person name="Berlin A."/>
            <person name="Chapman S.B."/>
            <person name="Chen Z."/>
            <person name="Freedman E."/>
            <person name="Gellesch M."/>
            <person name="Goldberg J."/>
            <person name="Griggs A."/>
            <person name="Gujja S."/>
            <person name="Heilman E.R."/>
            <person name="Heiman D."/>
            <person name="Hepburn T."/>
            <person name="Howarth C."/>
            <person name="Jen D."/>
            <person name="Larson L."/>
            <person name="Lewis B."/>
            <person name="Mehta T."/>
            <person name="Park D."/>
            <person name="Pearson M."/>
            <person name="Roberts A."/>
            <person name="Saif S."/>
            <person name="Shea T."/>
            <person name="Shenoy N."/>
            <person name="Sisk P."/>
            <person name="Stolte C."/>
            <person name="Sykes S."/>
            <person name="Walk T."/>
            <person name="White J."/>
            <person name="Yandava C."/>
            <person name="Haas B."/>
            <person name="Henn M.R."/>
            <person name="Nusbaum C."/>
            <person name="Birren B."/>
        </authorList>
    </citation>
    <scope>NUCLEOTIDE SEQUENCE [LARGE SCALE GENOMIC DNA]</scope>
    <source>
        <strain evidence="10">NA</strain>
    </source>
</reference>